<dbReference type="Pfam" id="PF13673">
    <property type="entry name" value="Acetyltransf_10"/>
    <property type="match status" value="1"/>
</dbReference>
<keyword evidence="2" id="KW-0012">Acyltransferase</keyword>
<dbReference type="RefSeq" id="WP_302877310.1">
    <property type="nucleotide sequence ID" value="NZ_JAUMKJ010000004.1"/>
</dbReference>
<evidence type="ECO:0000259" key="1">
    <source>
        <dbReference type="PROSITE" id="PS51186"/>
    </source>
</evidence>
<keyword evidence="3" id="KW-1185">Reference proteome</keyword>
<name>A0ABT8V5Z6_9BACL</name>
<dbReference type="Gene3D" id="3.40.630.30">
    <property type="match status" value="1"/>
</dbReference>
<comment type="caution">
    <text evidence="2">The sequence shown here is derived from an EMBL/GenBank/DDBJ whole genome shotgun (WGS) entry which is preliminary data.</text>
</comment>
<dbReference type="InterPro" id="IPR000182">
    <property type="entry name" value="GNAT_dom"/>
</dbReference>
<proteinExistence type="predicted"/>
<dbReference type="GO" id="GO:0016746">
    <property type="term" value="F:acyltransferase activity"/>
    <property type="evidence" value="ECO:0007669"/>
    <property type="project" value="UniProtKB-KW"/>
</dbReference>
<protein>
    <submittedName>
        <fullName evidence="2">GNAT family N-acetyltransferase</fullName>
        <ecNumber evidence="2">2.3.1.-</ecNumber>
    </submittedName>
</protein>
<dbReference type="Proteomes" id="UP001168883">
    <property type="component" value="Unassembled WGS sequence"/>
</dbReference>
<evidence type="ECO:0000313" key="2">
    <source>
        <dbReference type="EMBL" id="MDO3676173.1"/>
    </source>
</evidence>
<dbReference type="PROSITE" id="PS51186">
    <property type="entry name" value="GNAT"/>
    <property type="match status" value="1"/>
</dbReference>
<dbReference type="InterPro" id="IPR016181">
    <property type="entry name" value="Acyl_CoA_acyltransferase"/>
</dbReference>
<organism evidence="2 3">
    <name type="scientific">Paenibacillus ehimensis</name>
    <dbReference type="NCBI Taxonomy" id="79264"/>
    <lineage>
        <taxon>Bacteria</taxon>
        <taxon>Bacillati</taxon>
        <taxon>Bacillota</taxon>
        <taxon>Bacilli</taxon>
        <taxon>Bacillales</taxon>
        <taxon>Paenibacillaceae</taxon>
        <taxon>Paenibacillus</taxon>
    </lineage>
</organism>
<evidence type="ECO:0000313" key="3">
    <source>
        <dbReference type="Proteomes" id="UP001168883"/>
    </source>
</evidence>
<sequence>MNIVHELPDLEEYCELRSTAGLGATDASAARTALRHSIFSVVARDEGLKLIGMGRIIGDGGRFFQIVDVVVDPSREREPLTRLLMNELTDYLERHAPKGADVLLMADVPAVGLYQEYGFGFTYPQSISLRRTL</sequence>
<accession>A0ABT8V5Z6</accession>
<dbReference type="EMBL" id="JAUMKJ010000004">
    <property type="protein sequence ID" value="MDO3676173.1"/>
    <property type="molecule type" value="Genomic_DNA"/>
</dbReference>
<gene>
    <name evidence="2" type="ORF">Q3C12_04095</name>
</gene>
<reference evidence="2" key="1">
    <citation type="submission" date="2023-07" db="EMBL/GenBank/DDBJ databases">
        <authorList>
            <person name="Aktuganov G."/>
            <person name="Boyko T."/>
            <person name="Delegan Y."/>
            <person name="Galimzianova N."/>
            <person name="Gilvanova E."/>
            <person name="Korobov V."/>
            <person name="Kuzmina L."/>
            <person name="Melentiev A."/>
            <person name="Milman P."/>
            <person name="Ryabova A."/>
            <person name="Stupak E."/>
            <person name="Yasakov T."/>
            <person name="Zharikova N."/>
            <person name="Zhurenko E."/>
        </authorList>
    </citation>
    <scope>NUCLEOTIDE SEQUENCE</scope>
    <source>
        <strain evidence="2">IB-739</strain>
    </source>
</reference>
<dbReference type="EC" id="2.3.1.-" evidence="2"/>
<dbReference type="SUPFAM" id="SSF55729">
    <property type="entry name" value="Acyl-CoA N-acyltransferases (Nat)"/>
    <property type="match status" value="1"/>
</dbReference>
<feature type="domain" description="N-acetyltransferase" evidence="1">
    <location>
        <begin position="1"/>
        <end position="133"/>
    </location>
</feature>
<keyword evidence="2" id="KW-0808">Transferase</keyword>